<protein>
    <submittedName>
        <fullName evidence="1">Topology modulation protein</fullName>
    </submittedName>
</protein>
<evidence type="ECO:0000313" key="2">
    <source>
        <dbReference type="Proteomes" id="UP000019151"/>
    </source>
</evidence>
<evidence type="ECO:0000313" key="1">
    <source>
        <dbReference type="EMBL" id="AHG88238.1"/>
    </source>
</evidence>
<dbReference type="Proteomes" id="UP000019151">
    <property type="component" value="Chromosome"/>
</dbReference>
<dbReference type="InterPro" id="IPR027417">
    <property type="entry name" value="P-loop_NTPase"/>
</dbReference>
<dbReference type="STRING" id="861299.J421_0701"/>
<dbReference type="PANTHER" id="PTHR37816:SF3">
    <property type="entry name" value="MODULATES DNA TOPOLOGY"/>
    <property type="match status" value="1"/>
</dbReference>
<dbReference type="KEGG" id="gba:J421_0701"/>
<dbReference type="OrthoDB" id="1201990at2"/>
<dbReference type="SUPFAM" id="SSF52540">
    <property type="entry name" value="P-loop containing nucleoside triphosphate hydrolases"/>
    <property type="match status" value="1"/>
</dbReference>
<organism evidence="1 2">
    <name type="scientific">Gemmatirosa kalamazoonensis</name>
    <dbReference type="NCBI Taxonomy" id="861299"/>
    <lineage>
        <taxon>Bacteria</taxon>
        <taxon>Pseudomonadati</taxon>
        <taxon>Gemmatimonadota</taxon>
        <taxon>Gemmatimonadia</taxon>
        <taxon>Gemmatimonadales</taxon>
        <taxon>Gemmatimonadaceae</taxon>
        <taxon>Gemmatirosa</taxon>
    </lineage>
</organism>
<dbReference type="NCBIfam" id="NF005994">
    <property type="entry name" value="PRK08118.1"/>
    <property type="match status" value="1"/>
</dbReference>
<dbReference type="PANTHER" id="PTHR37816">
    <property type="entry name" value="YALI0E33011P"/>
    <property type="match status" value="1"/>
</dbReference>
<dbReference type="Gene3D" id="3.40.50.300">
    <property type="entry name" value="P-loop containing nucleotide triphosphate hydrolases"/>
    <property type="match status" value="1"/>
</dbReference>
<dbReference type="HOGENOM" id="CLU_092618_0_1_0"/>
<dbReference type="EMBL" id="CP007128">
    <property type="protein sequence ID" value="AHG88238.1"/>
    <property type="molecule type" value="Genomic_DNA"/>
</dbReference>
<sequence length="170" mass="19110">MRRVLVIGSGGAGKSTFATRLGAATGLPVVHLDACYWRAGWDPTPADEWTRTVDALAAGDAWIMDGNYGGTLDRRLALCDTVVFLDLPRLLCVWRAVRRAARYAGRTRPDMAPGCPERLTWEFLRWIWDYPRTRRPGVLRKLAAVAAEKRVVILRSRRDVERFLRDAATG</sequence>
<gene>
    <name evidence="1" type="ORF">J421_0701</name>
</gene>
<dbReference type="eggNOG" id="COG0563">
    <property type="taxonomic scope" value="Bacteria"/>
</dbReference>
<dbReference type="AlphaFoldDB" id="W0RFT4"/>
<reference evidence="1 2" key="1">
    <citation type="journal article" date="2014" name="Genome Announc.">
        <title>Genome Sequence and Methylome of Soil Bacterium Gemmatirosa kalamazoonensis KBS708T, a Member of the Rarely Cultivated Gemmatimonadetes Phylum.</title>
        <authorList>
            <person name="Debruyn J.M."/>
            <person name="Radosevich M."/>
            <person name="Wommack K.E."/>
            <person name="Polson S.W."/>
            <person name="Hauser L.J."/>
            <person name="Fawaz M.N."/>
            <person name="Korlach J."/>
            <person name="Tsai Y.C."/>
        </authorList>
    </citation>
    <scope>NUCLEOTIDE SEQUENCE [LARGE SCALE GENOMIC DNA]</scope>
    <source>
        <strain evidence="1 2">KBS708</strain>
    </source>
</reference>
<keyword evidence="2" id="KW-1185">Reference proteome</keyword>
<name>W0RFT4_9BACT</name>
<dbReference type="InterPro" id="IPR052922">
    <property type="entry name" value="Cytidylate_Kinase-2"/>
</dbReference>
<dbReference type="InParanoid" id="W0RFT4"/>
<dbReference type="RefSeq" id="WP_025409783.1">
    <property type="nucleotide sequence ID" value="NZ_CP007128.1"/>
</dbReference>
<proteinExistence type="predicted"/>
<accession>W0RFT4</accession>